<keyword evidence="2" id="KW-0732">Signal</keyword>
<evidence type="ECO:0000259" key="3">
    <source>
        <dbReference type="PROSITE" id="PS52015"/>
    </source>
</evidence>
<feature type="domain" description="TonB C-terminal" evidence="3">
    <location>
        <begin position="557"/>
        <end position="649"/>
    </location>
</feature>
<name>A0ABS0XSY5_9SPHN</name>
<dbReference type="EMBL" id="JAELXS010000009">
    <property type="protein sequence ID" value="MBJ6123142.1"/>
    <property type="molecule type" value="Genomic_DNA"/>
</dbReference>
<gene>
    <name evidence="4" type="ORF">JAO74_15200</name>
</gene>
<dbReference type="Gene3D" id="1.25.40.10">
    <property type="entry name" value="Tetratricopeptide repeat domain"/>
    <property type="match status" value="1"/>
</dbReference>
<accession>A0ABS0XSY5</accession>
<evidence type="ECO:0000256" key="1">
    <source>
        <dbReference type="SAM" id="MobiDB-lite"/>
    </source>
</evidence>
<dbReference type="PROSITE" id="PS52015">
    <property type="entry name" value="TONB_CTD"/>
    <property type="match status" value="1"/>
</dbReference>
<dbReference type="SUPFAM" id="SSF48452">
    <property type="entry name" value="TPR-like"/>
    <property type="match status" value="1"/>
</dbReference>
<dbReference type="Gene3D" id="3.30.2420.10">
    <property type="entry name" value="TonB"/>
    <property type="match status" value="1"/>
</dbReference>
<evidence type="ECO:0000313" key="5">
    <source>
        <dbReference type="Proteomes" id="UP000640426"/>
    </source>
</evidence>
<comment type="caution">
    <text evidence="4">The sequence shown here is derived from an EMBL/GenBank/DDBJ whole genome shotgun (WGS) entry which is preliminary data.</text>
</comment>
<feature type="compositionally biased region" description="Basic and acidic residues" evidence="1">
    <location>
        <begin position="373"/>
        <end position="387"/>
    </location>
</feature>
<feature type="signal peptide" evidence="2">
    <location>
        <begin position="1"/>
        <end position="19"/>
    </location>
</feature>
<organism evidence="4 5">
    <name type="scientific">Sphingomonas mollis</name>
    <dbReference type="NCBI Taxonomy" id="2795726"/>
    <lineage>
        <taxon>Bacteria</taxon>
        <taxon>Pseudomonadati</taxon>
        <taxon>Pseudomonadota</taxon>
        <taxon>Alphaproteobacteria</taxon>
        <taxon>Sphingomonadales</taxon>
        <taxon>Sphingomonadaceae</taxon>
        <taxon>Sphingomonas</taxon>
    </lineage>
</organism>
<proteinExistence type="predicted"/>
<evidence type="ECO:0000256" key="2">
    <source>
        <dbReference type="SAM" id="SignalP"/>
    </source>
</evidence>
<dbReference type="InterPro" id="IPR011990">
    <property type="entry name" value="TPR-like_helical_dom_sf"/>
</dbReference>
<sequence>MNRKMIVGAGLLLASAATAQQPARTVQQDFEAAAALDAGTDHAAALGAWEALEKRTKPGTRSNAIVLVRKSNVLWKLGRSDDAVAAARAGLEKLPTTDASLRGDRYDAYFTIGRVAMAALDYAGAATAFAQAEQLADLPAQKLTSLFGLIETLTFTDPEGAKAALARANTVIAAIKVEPAVVAQIARRAAVLALNSGDLATARSESQRAVKLMGGLTMQTDLNDVSARADAALALILGGQPDRAREYLAYTGAGRIPNTDFDPASGMTVPECGGDAGLKPNDMAVVEFSIADDGKVDRSTPVYAAGGGAVGLEFARAARNWSMSPEQAKQLPAFYRHNVRVELRCTTAFARPTLTRVLADDLTAWLATKGLRSDQDVEEGKAPDTTKSRSALAAAEARGDGDALTSLPLLVALMNDPRVGREETHGFAVRALSIARANAAPATASLGLALVERATAGTATWRDRDYQRAIEPLQADPLFANDAQARGALRLTLADSQKGERGMTLLRQVADDPGLKPNDPFRVGALVRIASRSQASGDTIAARQAFEKTGLEASQCALLDSPPRFLSAGGTFPEEARRWGFEGWTRTEFDVDANGRVVNQRAIVSYPAFVFTDAGVKTITGARFTKSYRPDGGLGCGALWRNIKFVMGS</sequence>
<evidence type="ECO:0000313" key="4">
    <source>
        <dbReference type="EMBL" id="MBJ6123142.1"/>
    </source>
</evidence>
<dbReference type="InterPro" id="IPR037682">
    <property type="entry name" value="TonB_C"/>
</dbReference>
<reference evidence="5" key="1">
    <citation type="submission" date="2020-12" db="EMBL/GenBank/DDBJ databases">
        <title>Hymenobacter sp.</title>
        <authorList>
            <person name="Kim M.K."/>
        </authorList>
    </citation>
    <scope>NUCLEOTIDE SEQUENCE [LARGE SCALE GENOMIC DNA]</scope>
    <source>
        <strain evidence="5">BT553</strain>
    </source>
</reference>
<feature type="region of interest" description="Disordered" evidence="1">
    <location>
        <begin position="373"/>
        <end position="394"/>
    </location>
</feature>
<keyword evidence="5" id="KW-1185">Reference proteome</keyword>
<dbReference type="SUPFAM" id="SSF74653">
    <property type="entry name" value="TolA/TonB C-terminal domain"/>
    <property type="match status" value="1"/>
</dbReference>
<protein>
    <recommendedName>
        <fullName evidence="3">TonB C-terminal domain-containing protein</fullName>
    </recommendedName>
</protein>
<dbReference type="Proteomes" id="UP000640426">
    <property type="component" value="Unassembled WGS sequence"/>
</dbReference>
<dbReference type="RefSeq" id="WP_199040015.1">
    <property type="nucleotide sequence ID" value="NZ_JAELXS010000009.1"/>
</dbReference>
<feature type="chain" id="PRO_5047056488" description="TonB C-terminal domain-containing protein" evidence="2">
    <location>
        <begin position="20"/>
        <end position="649"/>
    </location>
</feature>